<organism evidence="11 12">
    <name type="scientific">Pseudoalteromonas peptidolytica F12-50-A1</name>
    <dbReference type="NCBI Taxonomy" id="1315280"/>
    <lineage>
        <taxon>Bacteria</taxon>
        <taxon>Pseudomonadati</taxon>
        <taxon>Pseudomonadota</taxon>
        <taxon>Gammaproteobacteria</taxon>
        <taxon>Alteromonadales</taxon>
        <taxon>Pseudoalteromonadaceae</taxon>
        <taxon>Pseudoalteromonas</taxon>
    </lineage>
</organism>
<dbReference type="AlphaFoldDB" id="A0A8I0MTA6"/>
<evidence type="ECO:0000256" key="8">
    <source>
        <dbReference type="ARBA" id="ARBA00048988"/>
    </source>
</evidence>
<gene>
    <name evidence="11" type="ORF">PPEP_a2525</name>
</gene>
<dbReference type="EMBL" id="AQHF01000018">
    <property type="protein sequence ID" value="MBE0344849.1"/>
    <property type="molecule type" value="Genomic_DNA"/>
</dbReference>
<evidence type="ECO:0000256" key="4">
    <source>
        <dbReference type="ARBA" id="ARBA00022840"/>
    </source>
</evidence>
<dbReference type="Proteomes" id="UP000660708">
    <property type="component" value="Unassembled WGS sequence"/>
</dbReference>
<evidence type="ECO:0000313" key="11">
    <source>
        <dbReference type="EMBL" id="MBE0344849.1"/>
    </source>
</evidence>
<dbReference type="GO" id="GO:0003677">
    <property type="term" value="F:DNA binding"/>
    <property type="evidence" value="ECO:0007669"/>
    <property type="project" value="InterPro"/>
</dbReference>
<dbReference type="InterPro" id="IPR000212">
    <property type="entry name" value="DNA_helicase_UvrD/REP"/>
</dbReference>
<sequence>MAKKKTQRRKTNSLLSPFSPSNLIYLKETLDKHRALFTKKRREFKELATQFSNEKDMHKHMLIQEKRRRQTVRSTYKQRFSDLKEHIWEVHGIPEFAPKEVKLLKNKAIVPSEKINRMEAIKERLVEEVRIINEIEATKQKPNFIRISEEQEKMLFSTNTATNVIAGAGSGKSTTLILRVILLHKHMDIPFDKITVCTFTVESRREFIDSLIARLRQFGQELSYNDARAVVRTFHSLAYEIHNKLGNKSRSLLFEFKSQKPADDDPYGVNIENLMQPQEGNAEQTNSEEVSEKLVLMVTLYKELYTENRSFRQVINKLFKYSLEGERRRALENKKDVSDKCDWIRGYEQTYIEYCSQYWQQRHSEILNRMSKYLVTSNETEKVILSDKTFHFQYHYHLPKTNAKICLSVKNKVLQKNKVTFGEKKQVASVVEYYRRIVLLNGSANYYLVDDIKTLLCFLSYEEFELERYVDTIPVPDFSYVCEGDLPAKSDNRIDSLLVSEFSKLIDFSYSIGKPLYALSEKQLNLFSNAGSKVTESDQLFLKLARFFHASWINRLKSKQLTTFDDVFHRFGTPSDIEYNKLDIRLLGKLQHLLIDEFQDISPLIAKFLNELKKQLHQNQIIQDGTLISVGDDNQSIYGWRGSSPQYILNYKSCFDLSHDEHPVKLESNYRCSSKVLNLGARVLAKLPESAKSDKKIKHARPDADTPLSCVELHPPIINKKNQSAINFELAAQLLEVEANKPEITPDNPIYLLCTTRRLTKKSSNQTWYAAIERLKKQEKIKVLTVHASKGLEAQTVFLVGDAVPPNRHPIRDVLCQIANIKGGYTRMQTEEKYRVAYVGVTRAKNKLFWFAESLESKNNLLASLFPKSIN</sequence>
<keyword evidence="4 9" id="KW-0067">ATP-binding</keyword>
<comment type="caution">
    <text evidence="11">The sequence shown here is derived from an EMBL/GenBank/DDBJ whole genome shotgun (WGS) entry which is preliminary data.</text>
</comment>
<comment type="catalytic activity">
    <reaction evidence="8">
        <text>ATP + H2O = ADP + phosphate + H(+)</text>
        <dbReference type="Rhea" id="RHEA:13065"/>
        <dbReference type="ChEBI" id="CHEBI:15377"/>
        <dbReference type="ChEBI" id="CHEBI:15378"/>
        <dbReference type="ChEBI" id="CHEBI:30616"/>
        <dbReference type="ChEBI" id="CHEBI:43474"/>
        <dbReference type="ChEBI" id="CHEBI:456216"/>
        <dbReference type="EC" id="5.6.2.4"/>
    </reaction>
</comment>
<dbReference type="EC" id="5.6.2.4" evidence="7"/>
<feature type="domain" description="UvrD-like helicase ATP-binding" evidence="10">
    <location>
        <begin position="145"/>
        <end position="673"/>
    </location>
</feature>
<evidence type="ECO:0000256" key="2">
    <source>
        <dbReference type="ARBA" id="ARBA00022801"/>
    </source>
</evidence>
<accession>A0A8I0MTA6</accession>
<reference evidence="11 12" key="1">
    <citation type="submission" date="2015-06" db="EMBL/GenBank/DDBJ databases">
        <title>Genome sequence of Pseudoalteromonas peptidolytica.</title>
        <authorList>
            <person name="Xie B.-B."/>
            <person name="Rong J.-C."/>
            <person name="Qin Q.-L."/>
            <person name="Zhang Y.-Z."/>
        </authorList>
    </citation>
    <scope>NUCLEOTIDE SEQUENCE [LARGE SCALE GENOMIC DNA]</scope>
    <source>
        <strain evidence="11 12">F12-50-A1</strain>
    </source>
</reference>
<evidence type="ECO:0000256" key="5">
    <source>
        <dbReference type="ARBA" id="ARBA00023235"/>
    </source>
</evidence>
<evidence type="ECO:0000256" key="9">
    <source>
        <dbReference type="PROSITE-ProRule" id="PRU00560"/>
    </source>
</evidence>
<dbReference type="InterPro" id="IPR027417">
    <property type="entry name" value="P-loop_NTPase"/>
</dbReference>
<proteinExistence type="predicted"/>
<evidence type="ECO:0000313" key="12">
    <source>
        <dbReference type="Proteomes" id="UP000660708"/>
    </source>
</evidence>
<dbReference type="GO" id="GO:0016787">
    <property type="term" value="F:hydrolase activity"/>
    <property type="evidence" value="ECO:0007669"/>
    <property type="project" value="UniProtKB-UniRule"/>
</dbReference>
<evidence type="ECO:0000259" key="10">
    <source>
        <dbReference type="PROSITE" id="PS51198"/>
    </source>
</evidence>
<dbReference type="PROSITE" id="PS51198">
    <property type="entry name" value="UVRD_HELICASE_ATP_BIND"/>
    <property type="match status" value="1"/>
</dbReference>
<keyword evidence="2 9" id="KW-0378">Hydrolase</keyword>
<keyword evidence="12" id="KW-1185">Reference proteome</keyword>
<keyword evidence="3 9" id="KW-0347">Helicase</keyword>
<dbReference type="Gene3D" id="3.40.50.300">
    <property type="entry name" value="P-loop containing nucleotide triphosphate hydrolases"/>
    <property type="match status" value="3"/>
</dbReference>
<comment type="catalytic activity">
    <reaction evidence="6">
        <text>Couples ATP hydrolysis with the unwinding of duplex DNA by translocating in the 3'-5' direction.</text>
        <dbReference type="EC" id="5.6.2.4"/>
    </reaction>
</comment>
<evidence type="ECO:0000256" key="3">
    <source>
        <dbReference type="ARBA" id="ARBA00022806"/>
    </source>
</evidence>
<dbReference type="InterPro" id="IPR014016">
    <property type="entry name" value="UvrD-like_ATP-bd"/>
</dbReference>
<keyword evidence="1 9" id="KW-0547">Nucleotide-binding</keyword>
<dbReference type="GO" id="GO:0043138">
    <property type="term" value="F:3'-5' DNA helicase activity"/>
    <property type="evidence" value="ECO:0007669"/>
    <property type="project" value="UniProtKB-EC"/>
</dbReference>
<dbReference type="RefSeq" id="WP_147389535.1">
    <property type="nucleotide sequence ID" value="NZ_AQHF01000018.1"/>
</dbReference>
<feature type="binding site" evidence="9">
    <location>
        <begin position="166"/>
        <end position="173"/>
    </location>
    <ligand>
        <name>ATP</name>
        <dbReference type="ChEBI" id="CHEBI:30616"/>
    </ligand>
</feature>
<dbReference type="PANTHER" id="PTHR11070">
    <property type="entry name" value="UVRD / RECB / PCRA DNA HELICASE FAMILY MEMBER"/>
    <property type="match status" value="1"/>
</dbReference>
<name>A0A8I0MTA6_9GAMM</name>
<evidence type="ECO:0000256" key="7">
    <source>
        <dbReference type="ARBA" id="ARBA00034808"/>
    </source>
</evidence>
<keyword evidence="5" id="KW-0413">Isomerase</keyword>
<evidence type="ECO:0000256" key="6">
    <source>
        <dbReference type="ARBA" id="ARBA00034617"/>
    </source>
</evidence>
<dbReference type="GO" id="GO:0005524">
    <property type="term" value="F:ATP binding"/>
    <property type="evidence" value="ECO:0007669"/>
    <property type="project" value="UniProtKB-UniRule"/>
</dbReference>
<dbReference type="Pfam" id="PF00580">
    <property type="entry name" value="UvrD-helicase"/>
    <property type="match status" value="1"/>
</dbReference>
<dbReference type="Pfam" id="PF13361">
    <property type="entry name" value="UvrD_C"/>
    <property type="match status" value="1"/>
</dbReference>
<dbReference type="GO" id="GO:0000725">
    <property type="term" value="P:recombinational repair"/>
    <property type="evidence" value="ECO:0007669"/>
    <property type="project" value="TreeGrafter"/>
</dbReference>
<dbReference type="InterPro" id="IPR014017">
    <property type="entry name" value="DNA_helicase_UvrD-like_C"/>
</dbReference>
<evidence type="ECO:0000256" key="1">
    <source>
        <dbReference type="ARBA" id="ARBA00022741"/>
    </source>
</evidence>
<protein>
    <recommendedName>
        <fullName evidence="7">DNA 3'-5' helicase</fullName>
        <ecNumber evidence="7">5.6.2.4</ecNumber>
    </recommendedName>
</protein>
<dbReference type="SUPFAM" id="SSF52540">
    <property type="entry name" value="P-loop containing nucleoside triphosphate hydrolases"/>
    <property type="match status" value="1"/>
</dbReference>